<sequence>MSRVAWAVCGRRRLIERLGLRGFAAAASEQKDVVIIGGGPGGYVAAIKAAQLGLSVACVEGRGTLGGTCLNVGCIPSKALLQSSHMYAEAKHAFQKHGVLVDGVAVDVAAMQRQKASAVEGLTKGIEGLFKKNKARWACIVSSTGALSLENVPKSLVVIGGGYIGLELGSVWSRLGAEVTVVEFLDHIVPTMDGEVRRAFQRSLQKQGLKFKLGTKVASAEATHDGVNLTLQPAKGSGSTEMMSADVVLVSTGRRPYTQGLNLEGVGVATDKRGCIVVDKHFQTSVPGIHAIGDVIPGPMLAHKAEEDGVACVELLAGRSGHVNYDTVPSIVYTWPEVASVGKTEEQVKADGLAYKVGKFSFMANSRARSVDDTEGMVKFIADAKTDKIMGVHIMGPNAGELIGECVLAMEYGASAEDIARTCHGHPTLSGTPYVATQSTCGLNCAQH</sequence>
<reference evidence="14" key="1">
    <citation type="submission" date="2020-11" db="EMBL/GenBank/DDBJ databases">
        <title>Chlorella ohadii genome sequencing and assembly.</title>
        <authorList>
            <person name="Murik O."/>
            <person name="Treves H."/>
            <person name="Kedem I."/>
            <person name="Shotland Y."/>
            <person name="Kaplan A."/>
        </authorList>
    </citation>
    <scope>NUCLEOTIDE SEQUENCE</scope>
    <source>
        <strain evidence="14">1</strain>
    </source>
</reference>
<evidence type="ECO:0000256" key="11">
    <source>
        <dbReference type="RuleBase" id="RU003691"/>
    </source>
</evidence>
<dbReference type="InterPro" id="IPR004099">
    <property type="entry name" value="Pyr_nucl-diS_OxRdtase_dimer"/>
</dbReference>
<dbReference type="InterPro" id="IPR036188">
    <property type="entry name" value="FAD/NAD-bd_sf"/>
</dbReference>
<evidence type="ECO:0000256" key="6">
    <source>
        <dbReference type="ARBA" id="ARBA00023157"/>
    </source>
</evidence>
<dbReference type="GO" id="GO:0045252">
    <property type="term" value="C:oxoglutarate dehydrogenase complex"/>
    <property type="evidence" value="ECO:0007669"/>
    <property type="project" value="TreeGrafter"/>
</dbReference>
<feature type="binding site" evidence="9">
    <location>
        <position position="183"/>
    </location>
    <ligand>
        <name>NAD(+)</name>
        <dbReference type="ChEBI" id="CHEBI:57540"/>
    </ligand>
</feature>
<protein>
    <recommendedName>
        <fullName evidence="16">Dihydrolipoyl dehydrogenase</fullName>
    </recommendedName>
</protein>
<dbReference type="AlphaFoldDB" id="A0AAD5DH85"/>
<dbReference type="GO" id="GO:0050660">
    <property type="term" value="F:flavin adenine dinucleotide binding"/>
    <property type="evidence" value="ECO:0007669"/>
    <property type="project" value="TreeGrafter"/>
</dbReference>
<keyword evidence="5 9" id="KW-0520">NAD</keyword>
<dbReference type="Pfam" id="PF02852">
    <property type="entry name" value="Pyr_redox_dim"/>
    <property type="match status" value="1"/>
</dbReference>
<feature type="binding site" evidence="9">
    <location>
        <begin position="160"/>
        <end position="167"/>
    </location>
    <ligand>
        <name>NAD(+)</name>
        <dbReference type="ChEBI" id="CHEBI:57540"/>
    </ligand>
</feature>
<evidence type="ECO:0008006" key="16">
    <source>
        <dbReference type="Google" id="ProtNLM"/>
    </source>
</evidence>
<evidence type="ECO:0000256" key="10">
    <source>
        <dbReference type="PIRSR" id="PIRSR000350-4"/>
    </source>
</evidence>
<evidence type="ECO:0000256" key="2">
    <source>
        <dbReference type="ARBA" id="ARBA00022630"/>
    </source>
</evidence>
<keyword evidence="2 11" id="KW-0285">Flavoprotein</keyword>
<organism evidence="14 15">
    <name type="scientific">Chlorella ohadii</name>
    <dbReference type="NCBI Taxonomy" id="2649997"/>
    <lineage>
        <taxon>Eukaryota</taxon>
        <taxon>Viridiplantae</taxon>
        <taxon>Chlorophyta</taxon>
        <taxon>core chlorophytes</taxon>
        <taxon>Trebouxiophyceae</taxon>
        <taxon>Chlorellales</taxon>
        <taxon>Chlorellaceae</taxon>
        <taxon>Chlorella clade</taxon>
        <taxon>Chlorella</taxon>
    </lineage>
</organism>
<dbReference type="PIRSF" id="PIRSF000350">
    <property type="entry name" value="Mercury_reductase_MerA"/>
    <property type="match status" value="1"/>
</dbReference>
<evidence type="ECO:0000313" key="14">
    <source>
        <dbReference type="EMBL" id="KAI7835395.1"/>
    </source>
</evidence>
<dbReference type="InterPro" id="IPR012999">
    <property type="entry name" value="Pyr_OxRdtase_I_AS"/>
</dbReference>
<evidence type="ECO:0000259" key="12">
    <source>
        <dbReference type="Pfam" id="PF02852"/>
    </source>
</evidence>
<name>A0AAD5DH85_9CHLO</name>
<dbReference type="PRINTS" id="PR00368">
    <property type="entry name" value="FADPNR"/>
</dbReference>
<proteinExistence type="inferred from homology"/>
<feature type="domain" description="Pyridine nucleotide-disulphide oxidoreductase dimerisation" evidence="12">
    <location>
        <begin position="328"/>
        <end position="431"/>
    </location>
</feature>
<evidence type="ECO:0000313" key="15">
    <source>
        <dbReference type="Proteomes" id="UP001205105"/>
    </source>
</evidence>
<feature type="active site" description="Proton acceptor" evidence="8">
    <location>
        <position position="426"/>
    </location>
</feature>
<dbReference type="InterPro" id="IPR016156">
    <property type="entry name" value="FAD/NAD-linked_Rdtase_dimer_sf"/>
</dbReference>
<feature type="domain" description="FAD/NAD(P)-binding" evidence="13">
    <location>
        <begin position="126"/>
        <end position="309"/>
    </location>
</feature>
<dbReference type="GO" id="GO:0004148">
    <property type="term" value="F:dihydrolipoyl dehydrogenase (NADH) activity"/>
    <property type="evidence" value="ECO:0007669"/>
    <property type="project" value="TreeGrafter"/>
</dbReference>
<dbReference type="PROSITE" id="PS00076">
    <property type="entry name" value="PYRIDINE_REDOX_1"/>
    <property type="match status" value="1"/>
</dbReference>
<dbReference type="Pfam" id="PF12831">
    <property type="entry name" value="FAD_oxidored"/>
    <property type="match status" value="1"/>
</dbReference>
<feature type="binding site" evidence="9">
    <location>
        <position position="253"/>
    </location>
    <ligand>
        <name>NAD(+)</name>
        <dbReference type="ChEBI" id="CHEBI:57540"/>
    </ligand>
</feature>
<feature type="binding site" evidence="9">
    <location>
        <begin position="300"/>
        <end position="303"/>
    </location>
    <ligand>
        <name>FAD</name>
        <dbReference type="ChEBI" id="CHEBI:57692"/>
    </ligand>
</feature>
<evidence type="ECO:0000256" key="4">
    <source>
        <dbReference type="ARBA" id="ARBA00023002"/>
    </source>
</evidence>
<dbReference type="EMBL" id="JADXDR010000272">
    <property type="protein sequence ID" value="KAI7835395.1"/>
    <property type="molecule type" value="Genomic_DNA"/>
</dbReference>
<evidence type="ECO:0000256" key="5">
    <source>
        <dbReference type="ARBA" id="ARBA00023027"/>
    </source>
</evidence>
<keyword evidence="9" id="KW-0547">Nucleotide-binding</keyword>
<feature type="binding site" evidence="9">
    <location>
        <position position="78"/>
    </location>
    <ligand>
        <name>FAD</name>
        <dbReference type="ChEBI" id="CHEBI:57692"/>
    </ligand>
</feature>
<comment type="similarity">
    <text evidence="1 11">Belongs to the class-I pyridine nucleotide-disulfide oxidoreductase family.</text>
</comment>
<dbReference type="InterPro" id="IPR001100">
    <property type="entry name" value="Pyr_nuc-diS_OxRdtase"/>
</dbReference>
<accession>A0AAD5DH85</accession>
<dbReference type="InterPro" id="IPR023753">
    <property type="entry name" value="FAD/NAD-binding_dom"/>
</dbReference>
<keyword evidence="6" id="KW-1015">Disulfide bond</keyword>
<evidence type="ECO:0000256" key="9">
    <source>
        <dbReference type="PIRSR" id="PIRSR000350-3"/>
    </source>
</evidence>
<dbReference type="FunFam" id="3.30.390.30:FF:000001">
    <property type="entry name" value="Dihydrolipoyl dehydrogenase"/>
    <property type="match status" value="1"/>
</dbReference>
<evidence type="ECO:0000256" key="7">
    <source>
        <dbReference type="ARBA" id="ARBA00023284"/>
    </source>
</evidence>
<evidence type="ECO:0000256" key="3">
    <source>
        <dbReference type="ARBA" id="ARBA00022827"/>
    </source>
</evidence>
<keyword evidence="4 11" id="KW-0560">Oxidoreductase</keyword>
<keyword evidence="3 9" id="KW-0274">FAD</keyword>
<evidence type="ECO:0000256" key="8">
    <source>
        <dbReference type="PIRSR" id="PIRSR000350-2"/>
    </source>
</evidence>
<dbReference type="SUPFAM" id="SSF51905">
    <property type="entry name" value="FAD/NAD(P)-binding domain"/>
    <property type="match status" value="1"/>
</dbReference>
<comment type="cofactor">
    <cofactor evidence="9">
        <name>FAD</name>
        <dbReference type="ChEBI" id="CHEBI:57692"/>
    </cofactor>
    <text evidence="9">Binds 1 FAD per subunit.</text>
</comment>
<keyword evidence="15" id="KW-1185">Reference proteome</keyword>
<dbReference type="Pfam" id="PF07992">
    <property type="entry name" value="Pyr_redox_2"/>
    <property type="match status" value="1"/>
</dbReference>
<dbReference type="GO" id="GO:0006103">
    <property type="term" value="P:2-oxoglutarate metabolic process"/>
    <property type="evidence" value="ECO:0007669"/>
    <property type="project" value="TreeGrafter"/>
</dbReference>
<dbReference type="InterPro" id="IPR050151">
    <property type="entry name" value="Class-I_Pyr_Nuc-Dis_Oxidored"/>
</dbReference>
<feature type="binding site" evidence="9">
    <location>
        <position position="294"/>
    </location>
    <ligand>
        <name>FAD</name>
        <dbReference type="ChEBI" id="CHEBI:57692"/>
    </ligand>
</feature>
<dbReference type="GO" id="GO:0005739">
    <property type="term" value="C:mitochondrion"/>
    <property type="evidence" value="ECO:0007669"/>
    <property type="project" value="TreeGrafter"/>
</dbReference>
<keyword evidence="7 11" id="KW-0676">Redox-active center</keyword>
<gene>
    <name evidence="14" type="ORF">COHA_010705</name>
</gene>
<dbReference type="PANTHER" id="PTHR22912">
    <property type="entry name" value="DISULFIDE OXIDOREDUCTASE"/>
    <property type="match status" value="1"/>
</dbReference>
<feature type="disulfide bond" description="Redox-active" evidence="10">
    <location>
        <begin position="69"/>
        <end position="74"/>
    </location>
</feature>
<dbReference type="PANTHER" id="PTHR22912:SF223">
    <property type="entry name" value="DIHYDROLIPOYL DEHYDROGENASE 1, MITOCHONDRIAL"/>
    <property type="match status" value="1"/>
</dbReference>
<evidence type="ECO:0000259" key="13">
    <source>
        <dbReference type="Pfam" id="PF07992"/>
    </source>
</evidence>
<dbReference type="Gene3D" id="3.30.390.30">
    <property type="match status" value="1"/>
</dbReference>
<comment type="caution">
    <text evidence="14">The sequence shown here is derived from an EMBL/GenBank/DDBJ whole genome shotgun (WGS) entry which is preliminary data.</text>
</comment>
<dbReference type="Gene3D" id="3.50.50.60">
    <property type="entry name" value="FAD/NAD(P)-binding domain"/>
    <property type="match status" value="3"/>
</dbReference>
<dbReference type="PRINTS" id="PR00411">
    <property type="entry name" value="PNDRDTASEI"/>
</dbReference>
<dbReference type="SUPFAM" id="SSF55424">
    <property type="entry name" value="FAD/NAD-linked reductases, dimerisation (C-terminal) domain"/>
    <property type="match status" value="1"/>
</dbReference>
<dbReference type="Proteomes" id="UP001205105">
    <property type="component" value="Unassembled WGS sequence"/>
</dbReference>
<evidence type="ECO:0000256" key="1">
    <source>
        <dbReference type="ARBA" id="ARBA00007532"/>
    </source>
</evidence>